<reference evidence="3" key="1">
    <citation type="journal article" date="2019" name="Int. J. Syst. Evol. Microbiol.">
        <title>The Global Catalogue of Microorganisms (GCM) 10K type strain sequencing project: providing services to taxonomists for standard genome sequencing and annotation.</title>
        <authorList>
            <consortium name="The Broad Institute Genomics Platform"/>
            <consortium name="The Broad Institute Genome Sequencing Center for Infectious Disease"/>
            <person name="Wu L."/>
            <person name="Ma J."/>
        </authorList>
    </citation>
    <scope>NUCLEOTIDE SEQUENCE [LARGE SCALE GENOMIC DNA]</scope>
    <source>
        <strain evidence="3">JCM 9731</strain>
    </source>
</reference>
<keyword evidence="1" id="KW-1133">Transmembrane helix</keyword>
<evidence type="ECO:0000313" key="2">
    <source>
        <dbReference type="EMBL" id="GAA0322493.1"/>
    </source>
</evidence>
<keyword evidence="1" id="KW-0472">Membrane</keyword>
<proteinExistence type="predicted"/>
<feature type="transmembrane region" description="Helical" evidence="1">
    <location>
        <begin position="100"/>
        <end position="122"/>
    </location>
</feature>
<comment type="caution">
    <text evidence="2">The sequence shown here is derived from an EMBL/GenBank/DDBJ whole genome shotgun (WGS) entry which is preliminary data.</text>
</comment>
<evidence type="ECO:0000256" key="1">
    <source>
        <dbReference type="SAM" id="Phobius"/>
    </source>
</evidence>
<feature type="transmembrane region" description="Helical" evidence="1">
    <location>
        <begin position="134"/>
        <end position="155"/>
    </location>
</feature>
<gene>
    <name evidence="2" type="ORF">GCM10008967_11230</name>
</gene>
<keyword evidence="3" id="KW-1185">Reference proteome</keyword>
<protein>
    <recommendedName>
        <fullName evidence="4">Rod shape-determining protein MreD</fullName>
    </recommendedName>
</protein>
<keyword evidence="1" id="KW-0812">Transmembrane</keyword>
<name>A0ABP3FR01_9BACI</name>
<evidence type="ECO:0008006" key="4">
    <source>
        <dbReference type="Google" id="ProtNLM"/>
    </source>
</evidence>
<dbReference type="Proteomes" id="UP001500782">
    <property type="component" value="Unassembled WGS sequence"/>
</dbReference>
<organism evidence="2 3">
    <name type="scientific">Bacillus carboniphilus</name>
    <dbReference type="NCBI Taxonomy" id="86663"/>
    <lineage>
        <taxon>Bacteria</taxon>
        <taxon>Bacillati</taxon>
        <taxon>Bacillota</taxon>
        <taxon>Bacilli</taxon>
        <taxon>Bacillales</taxon>
        <taxon>Bacillaceae</taxon>
        <taxon>Bacillus</taxon>
    </lineage>
</organism>
<accession>A0ABP3FR01</accession>
<sequence length="169" mass="20218">MILPEKFDQNEWFIILSFLFVLCLLYFLPNRFPLSLRIMVFVFASSVGRLTDRYLAGPNFDLYDIMDTGRYDLFDSLTYFLYALFALLFVYGFEKLNIKGFYTILYLVLCTTAGTTFEWLSVQYNVFTFHGWKSQYSFIFYLIIQSFTLLFYTYVREVYMKITDKNVLS</sequence>
<evidence type="ECO:0000313" key="3">
    <source>
        <dbReference type="Proteomes" id="UP001500782"/>
    </source>
</evidence>
<feature type="transmembrane region" description="Helical" evidence="1">
    <location>
        <begin position="76"/>
        <end position="93"/>
    </location>
</feature>
<feature type="transmembrane region" description="Helical" evidence="1">
    <location>
        <begin position="12"/>
        <end position="29"/>
    </location>
</feature>
<dbReference type="EMBL" id="BAAADJ010000011">
    <property type="protein sequence ID" value="GAA0322493.1"/>
    <property type="molecule type" value="Genomic_DNA"/>
</dbReference>